<comment type="subcellular location">
    <subcellularLocation>
        <location evidence="2">Cytoplasm</location>
    </subcellularLocation>
    <subcellularLocation>
        <location evidence="1">Nucleus</location>
    </subcellularLocation>
</comment>
<gene>
    <name evidence="9" type="ORF">SAY86_002446</name>
</gene>
<dbReference type="PANTHER" id="PTHR47413:SF2">
    <property type="entry name" value="LIPASE-LIKE PAD4"/>
    <property type="match status" value="1"/>
</dbReference>
<dbReference type="AlphaFoldDB" id="A0AAN7LFN8"/>
<dbReference type="InterPro" id="IPR029058">
    <property type="entry name" value="AB_hydrolase_fold"/>
</dbReference>
<evidence type="ECO:0000256" key="2">
    <source>
        <dbReference type="ARBA" id="ARBA00004496"/>
    </source>
</evidence>
<dbReference type="Pfam" id="PF18117">
    <property type="entry name" value="EDS1_EP"/>
    <property type="match status" value="1"/>
</dbReference>
<dbReference type="SUPFAM" id="SSF53474">
    <property type="entry name" value="alpha/beta-Hydrolases"/>
    <property type="match status" value="1"/>
</dbReference>
<proteinExistence type="predicted"/>
<reference evidence="9 10" key="1">
    <citation type="journal article" date="2023" name="Hortic Res">
        <title>Pangenome of water caltrop reveals structural variations and asymmetric subgenome divergence after allopolyploidization.</title>
        <authorList>
            <person name="Zhang X."/>
            <person name="Chen Y."/>
            <person name="Wang L."/>
            <person name="Yuan Y."/>
            <person name="Fang M."/>
            <person name="Shi L."/>
            <person name="Lu R."/>
            <person name="Comes H.P."/>
            <person name="Ma Y."/>
            <person name="Chen Y."/>
            <person name="Huang G."/>
            <person name="Zhou Y."/>
            <person name="Zheng Z."/>
            <person name="Qiu Y."/>
        </authorList>
    </citation>
    <scope>NUCLEOTIDE SEQUENCE [LARGE SCALE GENOMIC DNA]</scope>
    <source>
        <strain evidence="9">F231</strain>
    </source>
</reference>
<name>A0AAN7LFN8_TRANT</name>
<keyword evidence="6" id="KW-0539">Nucleus</keyword>
<evidence type="ECO:0000259" key="8">
    <source>
        <dbReference type="Pfam" id="PF18117"/>
    </source>
</evidence>
<dbReference type="CDD" id="cd00519">
    <property type="entry name" value="Lipase_3"/>
    <property type="match status" value="1"/>
</dbReference>
<accession>A0AAN7LFN8</accession>
<keyword evidence="4" id="KW-0378">Hydrolase</keyword>
<dbReference type="PANTHER" id="PTHR47413">
    <property type="entry name" value="LIPASE-LIKE PAD4"/>
    <property type="match status" value="1"/>
</dbReference>
<evidence type="ECO:0000256" key="3">
    <source>
        <dbReference type="ARBA" id="ARBA00022490"/>
    </source>
</evidence>
<dbReference type="Pfam" id="PF01764">
    <property type="entry name" value="Lipase_3"/>
    <property type="match status" value="1"/>
</dbReference>
<keyword evidence="3" id="KW-0963">Cytoplasm</keyword>
<dbReference type="Gene3D" id="3.40.50.1820">
    <property type="entry name" value="alpha/beta hydrolase"/>
    <property type="match status" value="1"/>
</dbReference>
<dbReference type="GO" id="GO:0005737">
    <property type="term" value="C:cytoplasm"/>
    <property type="evidence" value="ECO:0007669"/>
    <property type="project" value="UniProtKB-SubCell"/>
</dbReference>
<dbReference type="GO" id="GO:0006629">
    <property type="term" value="P:lipid metabolic process"/>
    <property type="evidence" value="ECO:0007669"/>
    <property type="project" value="InterPro"/>
</dbReference>
<evidence type="ECO:0000256" key="1">
    <source>
        <dbReference type="ARBA" id="ARBA00004123"/>
    </source>
</evidence>
<evidence type="ECO:0000256" key="4">
    <source>
        <dbReference type="ARBA" id="ARBA00022801"/>
    </source>
</evidence>
<dbReference type="GO" id="GO:0005634">
    <property type="term" value="C:nucleus"/>
    <property type="evidence" value="ECO:0007669"/>
    <property type="project" value="UniProtKB-SubCell"/>
</dbReference>
<evidence type="ECO:0000256" key="5">
    <source>
        <dbReference type="ARBA" id="ARBA00022821"/>
    </source>
</evidence>
<keyword evidence="10" id="KW-1185">Reference proteome</keyword>
<dbReference type="EMBL" id="JAXQNO010000013">
    <property type="protein sequence ID" value="KAK4785757.1"/>
    <property type="molecule type" value="Genomic_DNA"/>
</dbReference>
<feature type="domain" description="EDS1 EP" evidence="8">
    <location>
        <begin position="397"/>
        <end position="603"/>
    </location>
</feature>
<dbReference type="Proteomes" id="UP001346149">
    <property type="component" value="Unassembled WGS sequence"/>
</dbReference>
<organism evidence="9 10">
    <name type="scientific">Trapa natans</name>
    <name type="common">Water chestnut</name>
    <dbReference type="NCBI Taxonomy" id="22666"/>
    <lineage>
        <taxon>Eukaryota</taxon>
        <taxon>Viridiplantae</taxon>
        <taxon>Streptophyta</taxon>
        <taxon>Embryophyta</taxon>
        <taxon>Tracheophyta</taxon>
        <taxon>Spermatophyta</taxon>
        <taxon>Magnoliopsida</taxon>
        <taxon>eudicotyledons</taxon>
        <taxon>Gunneridae</taxon>
        <taxon>Pentapetalae</taxon>
        <taxon>rosids</taxon>
        <taxon>malvids</taxon>
        <taxon>Myrtales</taxon>
        <taxon>Lythraceae</taxon>
        <taxon>Trapa</taxon>
    </lineage>
</organism>
<evidence type="ECO:0000313" key="10">
    <source>
        <dbReference type="Proteomes" id="UP001346149"/>
    </source>
</evidence>
<evidence type="ECO:0000259" key="7">
    <source>
        <dbReference type="Pfam" id="PF01764"/>
    </source>
</evidence>
<evidence type="ECO:0008006" key="11">
    <source>
        <dbReference type="Google" id="ProtNLM"/>
    </source>
</evidence>
<dbReference type="InterPro" id="IPR002921">
    <property type="entry name" value="Fungal_lipase-type"/>
</dbReference>
<keyword evidence="5" id="KW-0611">Plant defense</keyword>
<dbReference type="GO" id="GO:0016787">
    <property type="term" value="F:hydrolase activity"/>
    <property type="evidence" value="ECO:0007669"/>
    <property type="project" value="UniProtKB-KW"/>
</dbReference>
<dbReference type="InterPro" id="IPR041266">
    <property type="entry name" value="EDS1_EP"/>
</dbReference>
<protein>
    <recommendedName>
        <fullName evidence="11">Lipase-like PAD4</fullName>
    </recommendedName>
</protein>
<evidence type="ECO:0000256" key="6">
    <source>
        <dbReference type="ARBA" id="ARBA00023242"/>
    </source>
</evidence>
<evidence type="ECO:0000313" key="9">
    <source>
        <dbReference type="EMBL" id="KAK4785757.1"/>
    </source>
</evidence>
<sequence length="615" mass="68773">MDGYEDCISDQFETSEMLASFLASTPILSDAWRLCSHANAAAPGGFVTEVAGGVGYLAFSAVQEAGSAYGTTKGSMVRLDAVGNGLFSALNIQGKDDEATEEMPAMVHAGFLQLFMGFRENANFQNQMSILLESGSNFRSIVITGHSIGAALAALTSLWLLCHFPSIQVPVLCITFGSPLIGNAPLSRAILRQRWGGSFCHVVSKYDILPRLLFATPSAGLPFLLHVCHSGSIPDQGLFSLVLSSTEKAAEAIDQQLEGDGSCFTPFGTYLFCCEEGGICLDNGASVVKMMHLLFSRSSPRQTAEDHFRYGEYIRRLCFQFLKRGLQGRQEDAMLNESSSYNVGVSLALQSSGIDADEMVSGPVIDCLAAARQSGCTRNLNVTQLAIRLSKISPNKAQIEWYKSTCEASPERLGYYDTFKQMRTTKREHAVNMSRVSLAAFWNGVIAMWERNELPHDFDRMAKWIYAANSYRLLVEPLDIADYYRTEQHLERGHYMEGGRERRYRIFEQWLKEKEARKRRSRRRSGFAALTQDSCFWARVEEAKQWSEAARSGQGDPAKLRPVLERIYEFERYATGLIDNREVSVDVLAENSSYSKWLQEWTALKPWFQKLNGYS</sequence>
<dbReference type="GO" id="GO:0006952">
    <property type="term" value="P:defense response"/>
    <property type="evidence" value="ECO:0007669"/>
    <property type="project" value="UniProtKB-KW"/>
</dbReference>
<feature type="domain" description="Fungal lipase-type" evidence="7">
    <location>
        <begin position="102"/>
        <end position="214"/>
    </location>
</feature>
<comment type="caution">
    <text evidence="9">The sequence shown here is derived from an EMBL/GenBank/DDBJ whole genome shotgun (WGS) entry which is preliminary data.</text>
</comment>